<sequence>MVPDRRAYPVRRAGLVTRAGELVLLCTSSNTQVWGPCIFPEWHNRTDPSVRIMGKLV</sequence>
<protein>
    <submittedName>
        <fullName evidence="1">RCG63396</fullName>
    </submittedName>
</protein>
<evidence type="ECO:0000313" key="1">
    <source>
        <dbReference type="EMBL" id="EDM00921.1"/>
    </source>
</evidence>
<dbReference type="Proteomes" id="UP000234681">
    <property type="component" value="Chromosome 2"/>
</dbReference>
<evidence type="ECO:0000313" key="2">
    <source>
        <dbReference type="Proteomes" id="UP000234681"/>
    </source>
</evidence>
<name>A6J5L8_RAT</name>
<gene>
    <name evidence="1" type="ORF">rCG_63396</name>
</gene>
<proteinExistence type="predicted"/>
<reference evidence="1 2" key="1">
    <citation type="submission" date="2005-09" db="EMBL/GenBank/DDBJ databases">
        <authorList>
            <person name="Mural R.J."/>
            <person name="Li P.W."/>
            <person name="Adams M.D."/>
            <person name="Amanatides P.G."/>
            <person name="Baden-Tillson H."/>
            <person name="Barnstead M."/>
            <person name="Chin S.H."/>
            <person name="Dew I."/>
            <person name="Evans C.A."/>
            <person name="Ferriera S."/>
            <person name="Flanigan M."/>
            <person name="Fosler C."/>
            <person name="Glodek A."/>
            <person name="Gu Z."/>
            <person name="Holt R.A."/>
            <person name="Jennings D."/>
            <person name="Kraft C.L."/>
            <person name="Lu F."/>
            <person name="Nguyen T."/>
            <person name="Nusskern D.R."/>
            <person name="Pfannkoch C.M."/>
            <person name="Sitter C."/>
            <person name="Sutton G.G."/>
            <person name="Venter J.C."/>
            <person name="Wang Z."/>
            <person name="Woodage T."/>
            <person name="Zheng X.H."/>
            <person name="Zhong F."/>
        </authorList>
    </citation>
    <scope>NUCLEOTIDE SEQUENCE [LARGE SCALE GENOMIC DNA]</scope>
    <source>
        <strain>BN</strain>
        <strain evidence="2">Sprague-Dawley</strain>
    </source>
</reference>
<dbReference type="AlphaFoldDB" id="A6J5L8"/>
<dbReference type="EMBL" id="CH473976">
    <property type="protein sequence ID" value="EDM00921.1"/>
    <property type="molecule type" value="Genomic_DNA"/>
</dbReference>
<accession>A6J5L8</accession>
<organism evidence="1 2">
    <name type="scientific">Rattus norvegicus</name>
    <name type="common">Rat</name>
    <dbReference type="NCBI Taxonomy" id="10116"/>
    <lineage>
        <taxon>Eukaryota</taxon>
        <taxon>Metazoa</taxon>
        <taxon>Chordata</taxon>
        <taxon>Craniata</taxon>
        <taxon>Vertebrata</taxon>
        <taxon>Euteleostomi</taxon>
        <taxon>Mammalia</taxon>
        <taxon>Eutheria</taxon>
        <taxon>Euarchontoglires</taxon>
        <taxon>Glires</taxon>
        <taxon>Rodentia</taxon>
        <taxon>Myomorpha</taxon>
        <taxon>Muroidea</taxon>
        <taxon>Muridae</taxon>
        <taxon>Murinae</taxon>
        <taxon>Rattus</taxon>
    </lineage>
</organism>